<dbReference type="Pfam" id="PF08447">
    <property type="entry name" value="PAS_3"/>
    <property type="match status" value="1"/>
</dbReference>
<sequence length="699" mass="81263">MKAFKIMKSNLQVNAKGDIDYYKQNNYKINPLWEAIKFTAIYGLAGELWILLSDELARRFSGNLERYQEIQTYKGGVYVFATMMLIFFLVFNKMRLLKKAFKEITYHYQELKSKNQELEQLEQELRMQVDELEKHRNALAVSEQRLELAIEGSQSGIWDWDLESNMFYISPKWKAYLGYTLDEIDDMHKTWLNLIHPEDRSAVVSKIRAYILSPNNAFEHVIRINCKDGNYKWILTRGKAIKGDDGKVVRVAGSLIDITKEKQFEEKLHVLAYYDQLTGLPNRYLFEEKVDALINEIKDTDKKFALLYMDIDNFKDINDILGHTSGDLLLQNTAHILQQQIKEPNFVTRLGGDEFAIILCDIKGRQDIINQVQSLTQALRRPWILEGREFFISFSIGIAIYPEHGDGLYTLLKNADIAMYLVKKDLKDNYCFYSQELQYKSLEQVKMINHLRRATENNEFYLLYQPIIDLQNGKLMGAEALLRWDNPELGIVSPVKFIPLAEKMGFIYDIEKWVLKTALMQKREWRDKNYPNLKISINISGKRIVSAGLIREIRELLQETGLKAEEIQLEVTETAVMKNMDASIKILNEIKNMGIQIALDDFGTGYSSLTYLKKLPIDLVKLDREFIKNISTANNDRLIVEHIIKLLQKLNIKVVAEGIEQEEQTAILRGHHCDYGQGYLFGKPVSKEEFERLMLSVSF</sequence>
<organism evidence="7 8">
    <name type="scientific">Defluviitalea raffinosedens</name>
    <dbReference type="NCBI Taxonomy" id="1450156"/>
    <lineage>
        <taxon>Bacteria</taxon>
        <taxon>Bacillati</taxon>
        <taxon>Bacillota</taxon>
        <taxon>Clostridia</taxon>
        <taxon>Lachnospirales</taxon>
        <taxon>Defluviitaleaceae</taxon>
        <taxon>Defluviitalea</taxon>
    </lineage>
</organism>
<dbReference type="SMART" id="SM00091">
    <property type="entry name" value="PAS"/>
    <property type="match status" value="1"/>
</dbReference>
<dbReference type="PROSITE" id="PS50113">
    <property type="entry name" value="PAC"/>
    <property type="match status" value="1"/>
</dbReference>
<dbReference type="InterPro" id="IPR013655">
    <property type="entry name" value="PAS_fold_3"/>
</dbReference>
<dbReference type="Gene3D" id="3.30.450.20">
    <property type="entry name" value="PAS domain"/>
    <property type="match status" value="1"/>
</dbReference>
<keyword evidence="2" id="KW-0472">Membrane</keyword>
<dbReference type="SMART" id="SM00086">
    <property type="entry name" value="PAC"/>
    <property type="match status" value="1"/>
</dbReference>
<evidence type="ECO:0000259" key="4">
    <source>
        <dbReference type="PROSITE" id="PS50113"/>
    </source>
</evidence>
<dbReference type="CDD" id="cd00130">
    <property type="entry name" value="PAS"/>
    <property type="match status" value="1"/>
</dbReference>
<dbReference type="SUPFAM" id="SSF55073">
    <property type="entry name" value="Nucleotide cyclase"/>
    <property type="match status" value="1"/>
</dbReference>
<dbReference type="FunFam" id="3.20.20.450:FF:000001">
    <property type="entry name" value="Cyclic di-GMP phosphodiesterase yahA"/>
    <property type="match status" value="1"/>
</dbReference>
<dbReference type="InterPro" id="IPR001610">
    <property type="entry name" value="PAC"/>
</dbReference>
<dbReference type="CDD" id="cd01949">
    <property type="entry name" value="GGDEF"/>
    <property type="match status" value="1"/>
</dbReference>
<dbReference type="InterPro" id="IPR000160">
    <property type="entry name" value="GGDEF_dom"/>
</dbReference>
<dbReference type="AlphaFoldDB" id="A0A7C8HHR1"/>
<feature type="domain" description="PAS" evidence="3">
    <location>
        <begin position="142"/>
        <end position="214"/>
    </location>
</feature>
<dbReference type="InterPro" id="IPR043128">
    <property type="entry name" value="Rev_trsase/Diguanyl_cyclase"/>
</dbReference>
<dbReference type="Pfam" id="PF00563">
    <property type="entry name" value="EAL"/>
    <property type="match status" value="1"/>
</dbReference>
<evidence type="ECO:0000259" key="5">
    <source>
        <dbReference type="PROSITE" id="PS50883"/>
    </source>
</evidence>
<dbReference type="Proteomes" id="UP000483018">
    <property type="component" value="Unassembled WGS sequence"/>
</dbReference>
<comment type="caution">
    <text evidence="7">The sequence shown here is derived from an EMBL/GenBank/DDBJ whole genome shotgun (WGS) entry which is preliminary data.</text>
</comment>
<evidence type="ECO:0000313" key="7">
    <source>
        <dbReference type="EMBL" id="KAE9636250.1"/>
    </source>
</evidence>
<dbReference type="SUPFAM" id="SSF55785">
    <property type="entry name" value="PYP-like sensor domain (PAS domain)"/>
    <property type="match status" value="1"/>
</dbReference>
<dbReference type="SUPFAM" id="SSF141868">
    <property type="entry name" value="EAL domain-like"/>
    <property type="match status" value="1"/>
</dbReference>
<evidence type="ECO:0000259" key="6">
    <source>
        <dbReference type="PROSITE" id="PS50887"/>
    </source>
</evidence>
<feature type="coiled-coil region" evidence="1">
    <location>
        <begin position="101"/>
        <end position="138"/>
    </location>
</feature>
<evidence type="ECO:0000256" key="2">
    <source>
        <dbReference type="SAM" id="Phobius"/>
    </source>
</evidence>
<dbReference type="PANTHER" id="PTHR44757">
    <property type="entry name" value="DIGUANYLATE CYCLASE DGCP"/>
    <property type="match status" value="1"/>
</dbReference>
<dbReference type="Pfam" id="PF00990">
    <property type="entry name" value="GGDEF"/>
    <property type="match status" value="1"/>
</dbReference>
<dbReference type="Gene3D" id="3.20.20.450">
    <property type="entry name" value="EAL domain"/>
    <property type="match status" value="1"/>
</dbReference>
<dbReference type="InterPro" id="IPR001633">
    <property type="entry name" value="EAL_dom"/>
</dbReference>
<evidence type="ECO:0000259" key="3">
    <source>
        <dbReference type="PROSITE" id="PS50112"/>
    </source>
</evidence>
<keyword evidence="1" id="KW-0175">Coiled coil</keyword>
<proteinExistence type="predicted"/>
<reference evidence="7 8" key="1">
    <citation type="submission" date="2019-12" db="EMBL/GenBank/DDBJ databases">
        <title>Defluviitalea raffinosedens, isolated from a biogas fermenter, genome sequencing and characterization.</title>
        <authorList>
            <person name="Rettenmaier R."/>
            <person name="Schneider M."/>
            <person name="Neuhaus K."/>
            <person name="Liebl W."/>
            <person name="Zverlov V."/>
        </authorList>
    </citation>
    <scope>NUCLEOTIDE SEQUENCE [LARGE SCALE GENOMIC DNA]</scope>
    <source>
        <strain evidence="7 8">249c-K6</strain>
    </source>
</reference>
<dbReference type="InterPro" id="IPR000014">
    <property type="entry name" value="PAS"/>
</dbReference>
<feature type="domain" description="PAC" evidence="4">
    <location>
        <begin position="216"/>
        <end position="270"/>
    </location>
</feature>
<protein>
    <submittedName>
        <fullName evidence="7">EAL domain-containing protein</fullName>
    </submittedName>
</protein>
<dbReference type="PANTHER" id="PTHR44757:SF2">
    <property type="entry name" value="BIOFILM ARCHITECTURE MAINTENANCE PROTEIN MBAA"/>
    <property type="match status" value="1"/>
</dbReference>
<dbReference type="NCBIfam" id="TIGR00229">
    <property type="entry name" value="sensory_box"/>
    <property type="match status" value="1"/>
</dbReference>
<dbReference type="OrthoDB" id="9762141at2"/>
<dbReference type="PROSITE" id="PS50883">
    <property type="entry name" value="EAL"/>
    <property type="match status" value="1"/>
</dbReference>
<feature type="domain" description="EAL" evidence="5">
    <location>
        <begin position="444"/>
        <end position="698"/>
    </location>
</feature>
<dbReference type="InterPro" id="IPR000700">
    <property type="entry name" value="PAS-assoc_C"/>
</dbReference>
<dbReference type="EMBL" id="WSLF01000002">
    <property type="protein sequence ID" value="KAE9636250.1"/>
    <property type="molecule type" value="Genomic_DNA"/>
</dbReference>
<evidence type="ECO:0000256" key="1">
    <source>
        <dbReference type="SAM" id="Coils"/>
    </source>
</evidence>
<dbReference type="NCBIfam" id="TIGR00254">
    <property type="entry name" value="GGDEF"/>
    <property type="match status" value="1"/>
</dbReference>
<dbReference type="CDD" id="cd01948">
    <property type="entry name" value="EAL"/>
    <property type="match status" value="1"/>
</dbReference>
<feature type="domain" description="GGDEF" evidence="6">
    <location>
        <begin position="302"/>
        <end position="435"/>
    </location>
</feature>
<dbReference type="InterPro" id="IPR035919">
    <property type="entry name" value="EAL_sf"/>
</dbReference>
<keyword evidence="8" id="KW-1185">Reference proteome</keyword>
<dbReference type="SMART" id="SM00267">
    <property type="entry name" value="GGDEF"/>
    <property type="match status" value="1"/>
</dbReference>
<name>A0A7C8HHR1_9FIRM</name>
<dbReference type="InterPro" id="IPR029787">
    <property type="entry name" value="Nucleotide_cyclase"/>
</dbReference>
<evidence type="ECO:0000313" key="8">
    <source>
        <dbReference type="Proteomes" id="UP000483018"/>
    </source>
</evidence>
<dbReference type="PROSITE" id="PS50887">
    <property type="entry name" value="GGDEF"/>
    <property type="match status" value="1"/>
</dbReference>
<gene>
    <name evidence="7" type="ORF">GND95_03780</name>
</gene>
<dbReference type="Gene3D" id="3.30.70.270">
    <property type="match status" value="1"/>
</dbReference>
<keyword evidence="2" id="KW-1133">Transmembrane helix</keyword>
<dbReference type="InterPro" id="IPR052155">
    <property type="entry name" value="Biofilm_reg_signaling"/>
</dbReference>
<dbReference type="RefSeq" id="WP_158739502.1">
    <property type="nucleotide sequence ID" value="NZ_WSLF01000002.1"/>
</dbReference>
<dbReference type="PROSITE" id="PS50112">
    <property type="entry name" value="PAS"/>
    <property type="match status" value="1"/>
</dbReference>
<accession>A0A7C8HHR1</accession>
<dbReference type="InterPro" id="IPR035965">
    <property type="entry name" value="PAS-like_dom_sf"/>
</dbReference>
<feature type="transmembrane region" description="Helical" evidence="2">
    <location>
        <begin position="72"/>
        <end position="91"/>
    </location>
</feature>
<dbReference type="SMART" id="SM00052">
    <property type="entry name" value="EAL"/>
    <property type="match status" value="1"/>
</dbReference>
<keyword evidence="2" id="KW-0812">Transmembrane</keyword>